<gene>
    <name evidence="1" type="ORF">L227DRAFT_232170</name>
</gene>
<evidence type="ECO:0000313" key="2">
    <source>
        <dbReference type="Proteomes" id="UP000313359"/>
    </source>
</evidence>
<organism evidence="1 2">
    <name type="scientific">Lentinus tigrinus ALCF2SS1-6</name>
    <dbReference type="NCBI Taxonomy" id="1328759"/>
    <lineage>
        <taxon>Eukaryota</taxon>
        <taxon>Fungi</taxon>
        <taxon>Dikarya</taxon>
        <taxon>Basidiomycota</taxon>
        <taxon>Agaricomycotina</taxon>
        <taxon>Agaricomycetes</taxon>
        <taxon>Polyporales</taxon>
        <taxon>Polyporaceae</taxon>
        <taxon>Lentinus</taxon>
    </lineage>
</organism>
<reference evidence="1" key="1">
    <citation type="journal article" date="2018" name="Genome Biol. Evol.">
        <title>Genomics and development of Lentinus tigrinus, a white-rot wood-decaying mushroom with dimorphic fruiting bodies.</title>
        <authorList>
            <person name="Wu B."/>
            <person name="Xu Z."/>
            <person name="Knudson A."/>
            <person name="Carlson A."/>
            <person name="Chen N."/>
            <person name="Kovaka S."/>
            <person name="LaButti K."/>
            <person name="Lipzen A."/>
            <person name="Pennachio C."/>
            <person name="Riley R."/>
            <person name="Schakwitz W."/>
            <person name="Umezawa K."/>
            <person name="Ohm R.A."/>
            <person name="Grigoriev I.V."/>
            <person name="Nagy L.G."/>
            <person name="Gibbons J."/>
            <person name="Hibbett D."/>
        </authorList>
    </citation>
    <scope>NUCLEOTIDE SEQUENCE [LARGE SCALE GENOMIC DNA]</scope>
    <source>
        <strain evidence="1">ALCF2SS1-6</strain>
    </source>
</reference>
<protein>
    <submittedName>
        <fullName evidence="1">Uncharacterized protein</fullName>
    </submittedName>
</protein>
<dbReference type="EMBL" id="ML122282">
    <property type="protein sequence ID" value="RPD57169.1"/>
    <property type="molecule type" value="Genomic_DNA"/>
</dbReference>
<dbReference type="AlphaFoldDB" id="A0A5C2S2T8"/>
<keyword evidence="2" id="KW-1185">Reference proteome</keyword>
<evidence type="ECO:0000313" key="1">
    <source>
        <dbReference type="EMBL" id="RPD57169.1"/>
    </source>
</evidence>
<proteinExistence type="predicted"/>
<sequence>MHPTSSVRTCVYHAPHHLHHPPARAPPPSTSSCLAPLRTAYDHRLSPAPIIRHAHNAPPCSPIPRTSPSVPSYLIMSARDLPSSATPTCRPSIHPTPTSCCNLLSHFHLFRA</sequence>
<dbReference type="Proteomes" id="UP000313359">
    <property type="component" value="Unassembled WGS sequence"/>
</dbReference>
<name>A0A5C2S2T8_9APHY</name>
<accession>A0A5C2S2T8</accession>